<feature type="domain" description="Histidine kinase" evidence="11">
    <location>
        <begin position="917"/>
        <end position="1016"/>
    </location>
</feature>
<dbReference type="GO" id="GO:0009927">
    <property type="term" value="F:histidine phosphotransfer kinase activity"/>
    <property type="evidence" value="ECO:0007669"/>
    <property type="project" value="TreeGrafter"/>
</dbReference>
<keyword evidence="10" id="KW-0472">Membrane</keyword>
<dbReference type="GO" id="GO:0005524">
    <property type="term" value="F:ATP binding"/>
    <property type="evidence" value="ECO:0007669"/>
    <property type="project" value="UniProtKB-KW"/>
</dbReference>
<dbReference type="CDD" id="cd00082">
    <property type="entry name" value="HisKA"/>
    <property type="match status" value="1"/>
</dbReference>
<dbReference type="InterPro" id="IPR001789">
    <property type="entry name" value="Sig_transdc_resp-reg_receiver"/>
</dbReference>
<keyword evidence="5" id="KW-0547">Nucleotide-binding</keyword>
<dbReference type="OrthoDB" id="9809348at2"/>
<dbReference type="Gene3D" id="2.60.120.260">
    <property type="entry name" value="Galactose-binding domain-like"/>
    <property type="match status" value="1"/>
</dbReference>
<dbReference type="PANTHER" id="PTHR43047">
    <property type="entry name" value="TWO-COMPONENT HISTIDINE PROTEIN KINASE"/>
    <property type="match status" value="1"/>
</dbReference>
<feature type="transmembrane region" description="Helical" evidence="10">
    <location>
        <begin position="389"/>
        <end position="410"/>
    </location>
</feature>
<proteinExistence type="predicted"/>
<dbReference type="Gene3D" id="3.40.50.2300">
    <property type="match status" value="1"/>
</dbReference>
<evidence type="ECO:0000256" key="6">
    <source>
        <dbReference type="ARBA" id="ARBA00022777"/>
    </source>
</evidence>
<dbReference type="InterPro" id="IPR003661">
    <property type="entry name" value="HisK_dim/P_dom"/>
</dbReference>
<keyword evidence="10" id="KW-0812">Transmembrane</keyword>
<evidence type="ECO:0000256" key="9">
    <source>
        <dbReference type="PROSITE-ProRule" id="PRU00169"/>
    </source>
</evidence>
<evidence type="ECO:0000259" key="11">
    <source>
        <dbReference type="PROSITE" id="PS50109"/>
    </source>
</evidence>
<dbReference type="PRINTS" id="PR00344">
    <property type="entry name" value="BCTRLSENSOR"/>
</dbReference>
<feature type="domain" description="Response regulatory" evidence="12">
    <location>
        <begin position="690"/>
        <end position="806"/>
    </location>
</feature>
<sequence>MRGMDVLKYRSIIKHVFPILIFLGLLITIRLLWLGALDINNSYEAKEGKISFSEELLDVDQAIALKGKWRYYPDQLTVAREQLEESPTEMDYQSFPEHWINRKSGSFHYATYQLEIDLEEDSVNQLYSIHMPRMPTAAKVYVNGELMREVGNVTSNPEVFQSKTLPVVIPFYVDQSPVTITVQVSHNEIPIQFNTAPIMFGKADIINKYIDSAKYSKFSVLVLFGLLALLSFIIYFIRFKDKILVYFFFLFVSAALMILFDEDTVLFLDLSLNYADSLRIRITVYTCISIFLLLFSKELLPDYALNRLVTVHTILFSLYILFVIITPEYVFVPFTSVLSYILLSTVSILIIQFIRAILDKVNDMLYLIFCTIVVSSNILWANLKYNSELFFDFYPFDLIITITCFIIFWMKRFFRYVIETERLTKELQKSMKSKDDFFANTSHELRSPLHSIINIADYVLHNKNNKITQSDQKDMQLLLTVGKRMSLLIDDLLDLSQIREKNIKLVKNNISLQPLISSVIKMVEYLTEGKNIRIINYVPSDLIIISGDENRIIQILLNILHNAVKFTEKGTVTVETEIVDGYVKVIVTDQGRGIDNKSLQRIFQPYEQAEDNANGITGGIGLGLTITRELIRLHGGDIHLSSIIGEGTVVSFTLPLGEKQVIAQETDLSIVSNNNSDIHAVAKKKNYSARILVVDDEKINYEVISRILINENYQLFYANNGREALEFLHNNQVHLVISDVMMPQMTGYQLAEEIRRKYDLSELPILLLTARAKSADLEIGFKVGANDYLVKPVDPLELKARVKVLAELKNAVTNQLKLEAAWLRAQINPHFLFNTINSILALNDEDPDKMEEVLESFIYYLQTSFDFQNLNEVVPIALEIDLVKAYLLIEKVRFVDKINVVWKIQEDIPVQVPPLSIQTIVENAINHGILKKADGGTVVIEAEKNEKDVTILIKDNGNGMPNEVIQMIKEQQPDQRYGIGLLNTDKRLRQFFGSGLVITTSRNAGTTISFSVPYTKD</sequence>
<keyword evidence="3 9" id="KW-0597">Phosphoprotein</keyword>
<dbReference type="GO" id="GO:0005886">
    <property type="term" value="C:plasma membrane"/>
    <property type="evidence" value="ECO:0007669"/>
    <property type="project" value="TreeGrafter"/>
</dbReference>
<name>A0A7C8GVK9_9BACI</name>
<dbReference type="Gene3D" id="1.10.287.130">
    <property type="match status" value="1"/>
</dbReference>
<dbReference type="InterPro" id="IPR005467">
    <property type="entry name" value="His_kinase_dom"/>
</dbReference>
<dbReference type="InterPro" id="IPR010559">
    <property type="entry name" value="Sig_transdc_His_kin_internal"/>
</dbReference>
<comment type="catalytic activity">
    <reaction evidence="1">
        <text>ATP + protein L-histidine = ADP + protein N-phospho-L-histidine.</text>
        <dbReference type="EC" id="2.7.13.3"/>
    </reaction>
</comment>
<dbReference type="SMART" id="SM00388">
    <property type="entry name" value="HisKA"/>
    <property type="match status" value="1"/>
</dbReference>
<dbReference type="Gene3D" id="3.30.565.10">
    <property type="entry name" value="Histidine kinase-like ATPase, C-terminal domain"/>
    <property type="match status" value="2"/>
</dbReference>
<reference evidence="13 14" key="1">
    <citation type="submission" date="2019-10" db="EMBL/GenBank/DDBJ databases">
        <title>Gracilibacillus sp. nov. isolated from rice seeds.</title>
        <authorList>
            <person name="He S."/>
        </authorList>
    </citation>
    <scope>NUCLEOTIDE SEQUENCE [LARGE SCALE GENOMIC DNA]</scope>
    <source>
        <strain evidence="13 14">TD8</strain>
    </source>
</reference>
<dbReference type="Pfam" id="PF02518">
    <property type="entry name" value="HATPase_c"/>
    <property type="match status" value="2"/>
</dbReference>
<feature type="modified residue" description="4-aspartylphosphate" evidence="9">
    <location>
        <position position="739"/>
    </location>
</feature>
<feature type="transmembrane region" description="Helical" evidence="10">
    <location>
        <begin position="218"/>
        <end position="236"/>
    </location>
</feature>
<dbReference type="PROSITE" id="PS50110">
    <property type="entry name" value="RESPONSE_REGULATORY"/>
    <property type="match status" value="1"/>
</dbReference>
<feature type="domain" description="Histidine kinase" evidence="11">
    <location>
        <begin position="440"/>
        <end position="658"/>
    </location>
</feature>
<dbReference type="SUPFAM" id="SSF49785">
    <property type="entry name" value="Galactose-binding domain-like"/>
    <property type="match status" value="1"/>
</dbReference>
<dbReference type="InterPro" id="IPR008979">
    <property type="entry name" value="Galactose-bd-like_sf"/>
</dbReference>
<evidence type="ECO:0000256" key="1">
    <source>
        <dbReference type="ARBA" id="ARBA00000085"/>
    </source>
</evidence>
<dbReference type="GO" id="GO:0000155">
    <property type="term" value="F:phosphorelay sensor kinase activity"/>
    <property type="evidence" value="ECO:0007669"/>
    <property type="project" value="InterPro"/>
</dbReference>
<comment type="caution">
    <text evidence="13">The sequence shown here is derived from an EMBL/GenBank/DDBJ whole genome shotgun (WGS) entry which is preliminary data.</text>
</comment>
<evidence type="ECO:0000313" key="13">
    <source>
        <dbReference type="EMBL" id="KAB8139357.1"/>
    </source>
</evidence>
<dbReference type="PANTHER" id="PTHR43047:SF72">
    <property type="entry name" value="OSMOSENSING HISTIDINE PROTEIN KINASE SLN1"/>
    <property type="match status" value="1"/>
</dbReference>
<keyword evidence="8" id="KW-0902">Two-component regulatory system</keyword>
<keyword evidence="14" id="KW-1185">Reference proteome</keyword>
<gene>
    <name evidence="13" type="ORF">F9U64_00755</name>
</gene>
<dbReference type="Pfam" id="PF00512">
    <property type="entry name" value="HisKA"/>
    <property type="match status" value="1"/>
</dbReference>
<feature type="transmembrane region" description="Helical" evidence="10">
    <location>
        <begin position="243"/>
        <end position="260"/>
    </location>
</feature>
<feature type="transmembrane region" description="Helical" evidence="10">
    <location>
        <begin position="337"/>
        <end position="358"/>
    </location>
</feature>
<evidence type="ECO:0000256" key="3">
    <source>
        <dbReference type="ARBA" id="ARBA00022553"/>
    </source>
</evidence>
<dbReference type="Pfam" id="PF00072">
    <property type="entry name" value="Response_reg"/>
    <property type="match status" value="1"/>
</dbReference>
<dbReference type="InterPro" id="IPR011006">
    <property type="entry name" value="CheY-like_superfamily"/>
</dbReference>
<dbReference type="EMBL" id="WEID01000004">
    <property type="protein sequence ID" value="KAB8139357.1"/>
    <property type="molecule type" value="Genomic_DNA"/>
</dbReference>
<evidence type="ECO:0000256" key="2">
    <source>
        <dbReference type="ARBA" id="ARBA00012438"/>
    </source>
</evidence>
<dbReference type="AlphaFoldDB" id="A0A7C8GVK9"/>
<dbReference type="SMART" id="SM00448">
    <property type="entry name" value="REC"/>
    <property type="match status" value="1"/>
</dbReference>
<feature type="transmembrane region" description="Helical" evidence="10">
    <location>
        <begin position="365"/>
        <end position="383"/>
    </location>
</feature>
<organism evidence="13 14">
    <name type="scientific">Gracilibacillus oryzae</name>
    <dbReference type="NCBI Taxonomy" id="1672701"/>
    <lineage>
        <taxon>Bacteria</taxon>
        <taxon>Bacillati</taxon>
        <taxon>Bacillota</taxon>
        <taxon>Bacilli</taxon>
        <taxon>Bacillales</taxon>
        <taxon>Bacillaceae</taxon>
        <taxon>Gracilibacillus</taxon>
    </lineage>
</organism>
<evidence type="ECO:0000256" key="4">
    <source>
        <dbReference type="ARBA" id="ARBA00022679"/>
    </source>
</evidence>
<protein>
    <recommendedName>
        <fullName evidence="2">histidine kinase</fullName>
        <ecNumber evidence="2">2.7.13.3</ecNumber>
    </recommendedName>
</protein>
<dbReference type="EC" id="2.7.13.3" evidence="2"/>
<evidence type="ECO:0000256" key="5">
    <source>
        <dbReference type="ARBA" id="ARBA00022741"/>
    </source>
</evidence>
<keyword evidence="6" id="KW-0418">Kinase</keyword>
<evidence type="ECO:0000313" key="14">
    <source>
        <dbReference type="Proteomes" id="UP000480246"/>
    </source>
</evidence>
<dbReference type="InterPro" id="IPR003594">
    <property type="entry name" value="HATPase_dom"/>
</dbReference>
<keyword evidence="10" id="KW-1133">Transmembrane helix</keyword>
<evidence type="ECO:0000256" key="8">
    <source>
        <dbReference type="ARBA" id="ARBA00023012"/>
    </source>
</evidence>
<dbReference type="Pfam" id="PF06580">
    <property type="entry name" value="His_kinase"/>
    <property type="match status" value="1"/>
</dbReference>
<keyword evidence="7" id="KW-0067">ATP-binding</keyword>
<dbReference type="InterPro" id="IPR004358">
    <property type="entry name" value="Sig_transdc_His_kin-like_C"/>
</dbReference>
<dbReference type="InterPro" id="IPR036890">
    <property type="entry name" value="HATPase_C_sf"/>
</dbReference>
<dbReference type="Proteomes" id="UP000480246">
    <property type="component" value="Unassembled WGS sequence"/>
</dbReference>
<keyword evidence="4" id="KW-0808">Transferase</keyword>
<dbReference type="SMART" id="SM00387">
    <property type="entry name" value="HATPase_c"/>
    <property type="match status" value="2"/>
</dbReference>
<dbReference type="SUPFAM" id="SSF52172">
    <property type="entry name" value="CheY-like"/>
    <property type="match status" value="1"/>
</dbReference>
<evidence type="ECO:0000256" key="7">
    <source>
        <dbReference type="ARBA" id="ARBA00022840"/>
    </source>
</evidence>
<dbReference type="SUPFAM" id="SSF47384">
    <property type="entry name" value="Homodimeric domain of signal transducing histidine kinase"/>
    <property type="match status" value="1"/>
</dbReference>
<feature type="transmembrane region" description="Helical" evidence="10">
    <location>
        <begin position="12"/>
        <end position="33"/>
    </location>
</feature>
<dbReference type="CDD" id="cd17574">
    <property type="entry name" value="REC_OmpR"/>
    <property type="match status" value="1"/>
</dbReference>
<dbReference type="SUPFAM" id="SSF55874">
    <property type="entry name" value="ATPase domain of HSP90 chaperone/DNA topoisomerase II/histidine kinase"/>
    <property type="match status" value="2"/>
</dbReference>
<evidence type="ECO:0000259" key="12">
    <source>
        <dbReference type="PROSITE" id="PS50110"/>
    </source>
</evidence>
<feature type="transmembrane region" description="Helical" evidence="10">
    <location>
        <begin position="308"/>
        <end position="325"/>
    </location>
</feature>
<dbReference type="InterPro" id="IPR036097">
    <property type="entry name" value="HisK_dim/P_sf"/>
</dbReference>
<dbReference type="PROSITE" id="PS50109">
    <property type="entry name" value="HIS_KIN"/>
    <property type="match status" value="2"/>
</dbReference>
<evidence type="ECO:0000256" key="10">
    <source>
        <dbReference type="SAM" id="Phobius"/>
    </source>
</evidence>
<accession>A0A7C8GVK9</accession>